<dbReference type="PATRIC" id="fig|1807.14.peg.5000"/>
<dbReference type="Proteomes" id="UP000036313">
    <property type="component" value="Unassembled WGS sequence"/>
</dbReference>
<dbReference type="InterPro" id="IPR000160">
    <property type="entry name" value="GGDEF_dom"/>
</dbReference>
<dbReference type="GO" id="GO:0052621">
    <property type="term" value="F:diguanylate cyclase activity"/>
    <property type="evidence" value="ECO:0007669"/>
    <property type="project" value="UniProtKB-EC"/>
</dbReference>
<dbReference type="NCBIfam" id="TIGR00254">
    <property type="entry name" value="GGDEF"/>
    <property type="match status" value="1"/>
</dbReference>
<dbReference type="SMART" id="SM00267">
    <property type="entry name" value="GGDEF"/>
    <property type="match status" value="1"/>
</dbReference>
<comment type="caution">
    <text evidence="3">The sequence shown here is derived from an EMBL/GenBank/DDBJ whole genome shotgun (WGS) entry which is preliminary data.</text>
</comment>
<evidence type="ECO:0000313" key="3">
    <source>
        <dbReference type="EMBL" id="KMO69537.1"/>
    </source>
</evidence>
<dbReference type="SUPFAM" id="SSF55785">
    <property type="entry name" value="PYP-like sensor domain (PAS domain)"/>
    <property type="match status" value="3"/>
</dbReference>
<protein>
    <submittedName>
        <fullName evidence="3">Diguanylate cyclase DosC</fullName>
        <ecNumber evidence="3">2.7.7.65</ecNumber>
    </submittedName>
</protein>
<evidence type="ECO:0000259" key="2">
    <source>
        <dbReference type="PROSITE" id="PS50887"/>
    </source>
</evidence>
<dbReference type="SUPFAM" id="SSF55073">
    <property type="entry name" value="Nucleotide cyclase"/>
    <property type="match status" value="1"/>
</dbReference>
<dbReference type="PROSITE" id="PS50887">
    <property type="entry name" value="GGDEF"/>
    <property type="match status" value="1"/>
</dbReference>
<dbReference type="Pfam" id="PF08448">
    <property type="entry name" value="PAS_4"/>
    <property type="match status" value="1"/>
</dbReference>
<dbReference type="InterPro" id="IPR000014">
    <property type="entry name" value="PAS"/>
</dbReference>
<dbReference type="InterPro" id="IPR013656">
    <property type="entry name" value="PAS_4"/>
</dbReference>
<keyword evidence="3" id="KW-0548">Nucleotidyltransferase</keyword>
<feature type="domain" description="PAS" evidence="1">
    <location>
        <begin position="146"/>
        <end position="184"/>
    </location>
</feature>
<dbReference type="EMBL" id="JYNU01000057">
    <property type="protein sequence ID" value="KMO69537.1"/>
    <property type="molecule type" value="Genomic_DNA"/>
</dbReference>
<dbReference type="Pfam" id="PF13426">
    <property type="entry name" value="PAS_9"/>
    <property type="match status" value="1"/>
</dbReference>
<dbReference type="AlphaFoldDB" id="A0A0J6VIY5"/>
<name>A0A0J6VIY5_9MYCO</name>
<dbReference type="Gene3D" id="3.30.70.270">
    <property type="match status" value="1"/>
</dbReference>
<sequence length="537" mass="57658">MQGDDTDAAGASVESVATVEQRFRELFDLSSDGICVHQDGAIVFANATAVRWMGVPGSEDLIGRRVADFIPADILGKVESRLSGLHHDGDNAPPTEVSMSRSRGAMRDVEATSTRIHWHGRPAVVTYFRDLTKSRAADLLRYQAALLDHVSDGVVGLSPEGTVSTWNAAAEKIYGRTAQEVRGRPVHEAVGADVDADRLIDTLGVLHATHVAADGSPRSIGLTAARTASGYVLICADMTALRRAERHFEAVVTALDAGVVVFHPDGSAMSANPAAQRILATVRPVDAPFASNIPLVDADGRALPVTEQPVWQVAHSGDPQVDRVVGVDCEDGSRVWLSMSTRMLSPDDPLRSPVVATFVDITAQKMAHERAEHEAAHDVLTGLLNRSGAFARIAASLRPDAVQRLSAVLFIDLDDLKSVNDSFGHDAGDAVLVTASARMKDALRESDLIARLAGDEFVVLLMQGIEQEDLDRLIDRLHRAATDPIPYHDFEITVTASIGVTLVGLNDMRDALELLRAADEAMYNAKASGRGRTRYAV</sequence>
<dbReference type="NCBIfam" id="TIGR00229">
    <property type="entry name" value="sensory_box"/>
    <property type="match status" value="1"/>
</dbReference>
<organism evidence="3 4">
    <name type="scientific">Mycolicibacterium obuense</name>
    <dbReference type="NCBI Taxonomy" id="1807"/>
    <lineage>
        <taxon>Bacteria</taxon>
        <taxon>Bacillati</taxon>
        <taxon>Actinomycetota</taxon>
        <taxon>Actinomycetes</taxon>
        <taxon>Mycobacteriales</taxon>
        <taxon>Mycobacteriaceae</taxon>
        <taxon>Mycolicibacterium</taxon>
    </lineage>
</organism>
<dbReference type="RefSeq" id="WP_048424980.1">
    <property type="nucleotide sequence ID" value="NZ_JYNU01000057.1"/>
</dbReference>
<dbReference type="SMART" id="SM00091">
    <property type="entry name" value="PAS"/>
    <property type="match status" value="3"/>
</dbReference>
<dbReference type="CDD" id="cd00130">
    <property type="entry name" value="PAS"/>
    <property type="match status" value="2"/>
</dbReference>
<gene>
    <name evidence="3" type="primary">dosC_2</name>
    <name evidence="3" type="ORF">MOBUDSM44075_04963</name>
</gene>
<evidence type="ECO:0000259" key="1">
    <source>
        <dbReference type="PROSITE" id="PS50112"/>
    </source>
</evidence>
<dbReference type="InterPro" id="IPR035965">
    <property type="entry name" value="PAS-like_dom_sf"/>
</dbReference>
<dbReference type="PANTHER" id="PTHR44757:SF2">
    <property type="entry name" value="BIOFILM ARCHITECTURE MAINTENANCE PROTEIN MBAA"/>
    <property type="match status" value="1"/>
</dbReference>
<dbReference type="InterPro" id="IPR052155">
    <property type="entry name" value="Biofilm_reg_signaling"/>
</dbReference>
<dbReference type="PROSITE" id="PS50112">
    <property type="entry name" value="PAS"/>
    <property type="match status" value="1"/>
</dbReference>
<dbReference type="InterPro" id="IPR043128">
    <property type="entry name" value="Rev_trsase/Diguanyl_cyclase"/>
</dbReference>
<dbReference type="CDD" id="cd01949">
    <property type="entry name" value="GGDEF"/>
    <property type="match status" value="1"/>
</dbReference>
<dbReference type="InterPro" id="IPR029787">
    <property type="entry name" value="Nucleotide_cyclase"/>
</dbReference>
<accession>A0A0J6VIY5</accession>
<dbReference type="Gene3D" id="3.30.450.20">
    <property type="entry name" value="PAS domain"/>
    <property type="match status" value="3"/>
</dbReference>
<proteinExistence type="predicted"/>
<dbReference type="PANTHER" id="PTHR44757">
    <property type="entry name" value="DIGUANYLATE CYCLASE DGCP"/>
    <property type="match status" value="1"/>
</dbReference>
<dbReference type="Pfam" id="PF00990">
    <property type="entry name" value="GGDEF"/>
    <property type="match status" value="1"/>
</dbReference>
<keyword evidence="3" id="KW-0808">Transferase</keyword>
<dbReference type="EC" id="2.7.7.65" evidence="3"/>
<feature type="domain" description="GGDEF" evidence="2">
    <location>
        <begin position="404"/>
        <end position="537"/>
    </location>
</feature>
<reference evidence="3 4" key="1">
    <citation type="journal article" date="2015" name="Genome Biol. Evol.">
        <title>Characterization of Three Mycobacterium spp. with Potential Use in Bioremediation by Genome Sequencing and Comparative Genomics.</title>
        <authorList>
            <person name="Das S."/>
            <person name="Pettersson B.M."/>
            <person name="Behra P.R."/>
            <person name="Ramesh M."/>
            <person name="Dasgupta S."/>
            <person name="Bhattacharya A."/>
            <person name="Kirsebom L.A."/>
        </authorList>
    </citation>
    <scope>NUCLEOTIDE SEQUENCE [LARGE SCALE GENOMIC DNA]</scope>
    <source>
        <strain evidence="3 4">DSM 44075</strain>
    </source>
</reference>
<evidence type="ECO:0000313" key="4">
    <source>
        <dbReference type="Proteomes" id="UP000036313"/>
    </source>
</evidence>